<dbReference type="GO" id="GO:0005886">
    <property type="term" value="C:plasma membrane"/>
    <property type="evidence" value="ECO:0007669"/>
    <property type="project" value="TreeGrafter"/>
</dbReference>
<evidence type="ECO:0000313" key="5">
    <source>
        <dbReference type="EMBL" id="RZD14642.1"/>
    </source>
</evidence>
<dbReference type="SMART" id="SM00382">
    <property type="entry name" value="AAA"/>
    <property type="match status" value="1"/>
</dbReference>
<keyword evidence="3" id="KW-0067">ATP-binding</keyword>
<comment type="caution">
    <text evidence="5">The sequence shown here is derived from an EMBL/GenBank/DDBJ whole genome shotgun (WGS) entry which is preliminary data.</text>
</comment>
<dbReference type="Proteomes" id="UP000320813">
    <property type="component" value="Unassembled WGS sequence"/>
</dbReference>
<evidence type="ECO:0000259" key="4">
    <source>
        <dbReference type="PROSITE" id="PS00662"/>
    </source>
</evidence>
<evidence type="ECO:0000313" key="6">
    <source>
        <dbReference type="Proteomes" id="UP000320813"/>
    </source>
</evidence>
<dbReference type="GO" id="GO:0016887">
    <property type="term" value="F:ATP hydrolysis activity"/>
    <property type="evidence" value="ECO:0007669"/>
    <property type="project" value="TreeGrafter"/>
</dbReference>
<dbReference type="PROSITE" id="PS00662">
    <property type="entry name" value="T2SP_E"/>
    <property type="match status" value="1"/>
</dbReference>
<dbReference type="Gene3D" id="3.30.450.90">
    <property type="match status" value="1"/>
</dbReference>
<keyword evidence="2" id="KW-0547">Nucleotide-binding</keyword>
<dbReference type="Gene3D" id="3.40.50.300">
    <property type="entry name" value="P-loop containing nucleotide triphosphate hydrolases"/>
    <property type="match status" value="1"/>
</dbReference>
<organism evidence="5 6">
    <name type="scientific">Candidatus Acidulodesulfobacterium ferriphilum</name>
    <dbReference type="NCBI Taxonomy" id="2597223"/>
    <lineage>
        <taxon>Bacteria</taxon>
        <taxon>Deltaproteobacteria</taxon>
        <taxon>Candidatus Acidulodesulfobacterales</taxon>
        <taxon>Candidatus Acidulodesulfobacterium</taxon>
    </lineage>
</organism>
<dbReference type="CDD" id="cd01129">
    <property type="entry name" value="PulE-GspE-like"/>
    <property type="match status" value="1"/>
</dbReference>
<dbReference type="SUPFAM" id="SSF52540">
    <property type="entry name" value="P-loop containing nucleoside triphosphate hydrolases"/>
    <property type="match status" value="1"/>
</dbReference>
<dbReference type="PANTHER" id="PTHR30258">
    <property type="entry name" value="TYPE II SECRETION SYSTEM PROTEIN GSPE-RELATED"/>
    <property type="match status" value="1"/>
</dbReference>
<dbReference type="SUPFAM" id="SSF160246">
    <property type="entry name" value="EspE N-terminal domain-like"/>
    <property type="match status" value="1"/>
</dbReference>
<protein>
    <submittedName>
        <fullName evidence="5">GspE/PulE family protein</fullName>
    </submittedName>
</protein>
<comment type="similarity">
    <text evidence="1">Belongs to the GSP E family.</text>
</comment>
<dbReference type="Gene3D" id="3.30.300.160">
    <property type="entry name" value="Type II secretion system, protein E, N-terminal domain"/>
    <property type="match status" value="1"/>
</dbReference>
<feature type="domain" description="Bacterial type II secretion system protein E" evidence="4">
    <location>
        <begin position="394"/>
        <end position="408"/>
    </location>
</feature>
<reference evidence="5 6" key="1">
    <citation type="submission" date="2019-01" db="EMBL/GenBank/DDBJ databases">
        <title>Insights into ecological role of a new deltaproteobacterial order Candidatus Sinidesulfobacterales (Sva0485) by metagenomics and metatranscriptomics.</title>
        <authorList>
            <person name="Tan S."/>
            <person name="Liu J."/>
            <person name="Fang Y."/>
            <person name="Hedlund B.P."/>
            <person name="Lian Z.H."/>
            <person name="Huang L.Y."/>
            <person name="Li J.T."/>
            <person name="Huang L.N."/>
            <person name="Li W.J."/>
            <person name="Jiang H.C."/>
            <person name="Dong H.L."/>
            <person name="Shu W.S."/>
        </authorList>
    </citation>
    <scope>NUCLEOTIDE SEQUENCE [LARGE SCALE GENOMIC DNA]</scope>
    <source>
        <strain evidence="5">AP3</strain>
    </source>
</reference>
<dbReference type="GO" id="GO:0005524">
    <property type="term" value="F:ATP binding"/>
    <property type="evidence" value="ECO:0007669"/>
    <property type="project" value="UniProtKB-KW"/>
</dbReference>
<dbReference type="PANTHER" id="PTHR30258:SF1">
    <property type="entry name" value="PROTEIN TRANSPORT PROTEIN HOFB HOMOLOG"/>
    <property type="match status" value="1"/>
</dbReference>
<dbReference type="Pfam" id="PF00437">
    <property type="entry name" value="T2SSE"/>
    <property type="match status" value="1"/>
</dbReference>
<dbReference type="EMBL" id="SGBD01000002">
    <property type="protein sequence ID" value="RZD14642.1"/>
    <property type="molecule type" value="Genomic_DNA"/>
</dbReference>
<dbReference type="InterPro" id="IPR007831">
    <property type="entry name" value="T2SS_GspE_N"/>
</dbReference>
<dbReference type="InterPro" id="IPR037257">
    <property type="entry name" value="T2SS_E_N_sf"/>
</dbReference>
<sequence length="575" mass="63080">MGLLINNLSKTKKLGEILIDAKLLNQTQLETALIEAKKRNLRLGAALTNLGILSEDNMIDALSSQLNVKKIDLSKIIIDPAVGKIIPEGLSRQFKMVGISLSDGIFTVALSDPLNVFATDALRRHVHYNIEIVLAKEHEIIRAIDFVYTAKDISKASFGQNIATNTPGAAAGFSIPRAASATVKEVLESEDINIIKLVDNIIFSASKNRASDIHIEPLTDEIIVRERVDGELIDVNRIPLQFLNPVIARIKIMANMDIAEKRNPQDSRFEINAGGKNLDVRVSIVPMINGEKAVLRLLDKSLSISKVSDLPLDKNIKDKILKIIYKKYGLFLITGPTGSGKTTTAYSVITELNSLNKNIVTVEDPVEYKIRHVNQIEANLRGGVSFTGALRAVLRQDPDIILVGEIRDDETARISIQAALTGHFVVSTLHTQDASNAISRLLDMRIEPFLISSSLAGAVGQRLVKKLCDKCKKPYTPEPAVIKELGLSSDAAYTFYKEAGCDLCRDTGFYGRISIMELLMPTRNIQKLIIERADSAQIRSEAVGEGFVPLRTAGLKKVIDGSTTLEEVLQATQDI</sequence>
<dbReference type="InterPro" id="IPR003593">
    <property type="entry name" value="AAA+_ATPase"/>
</dbReference>
<evidence type="ECO:0000256" key="3">
    <source>
        <dbReference type="ARBA" id="ARBA00022840"/>
    </source>
</evidence>
<dbReference type="InterPro" id="IPR027417">
    <property type="entry name" value="P-loop_NTPase"/>
</dbReference>
<dbReference type="AlphaFoldDB" id="A0A519BBI2"/>
<accession>A0A519BBI2</accession>
<gene>
    <name evidence="5" type="ORF">EVJ47_05605</name>
</gene>
<dbReference type="InterPro" id="IPR001482">
    <property type="entry name" value="T2SS/T4SS_dom"/>
</dbReference>
<dbReference type="Pfam" id="PF05157">
    <property type="entry name" value="MshEN"/>
    <property type="match status" value="1"/>
</dbReference>
<evidence type="ECO:0000256" key="2">
    <source>
        <dbReference type="ARBA" id="ARBA00022741"/>
    </source>
</evidence>
<name>A0A519BBI2_9DELT</name>
<proteinExistence type="inferred from homology"/>
<evidence type="ECO:0000256" key="1">
    <source>
        <dbReference type="ARBA" id="ARBA00006611"/>
    </source>
</evidence>